<comment type="subcellular location">
    <subcellularLocation>
        <location evidence="1">Cytoplasm</location>
    </subcellularLocation>
</comment>
<dbReference type="Pfam" id="PF01926">
    <property type="entry name" value="MMR_HSR1"/>
    <property type="match status" value="1"/>
</dbReference>
<evidence type="ECO:0000256" key="4">
    <source>
        <dbReference type="ARBA" id="ARBA00022741"/>
    </source>
</evidence>
<keyword evidence="3" id="KW-0479">Metal-binding</keyword>
<keyword evidence="11" id="KW-1185">Reference proteome</keyword>
<evidence type="ECO:0000256" key="6">
    <source>
        <dbReference type="ARBA" id="ARBA00023134"/>
    </source>
</evidence>
<name>A0AAV9IR68_CYACA</name>
<protein>
    <recommendedName>
        <fullName evidence="9">Hflx-type G domain-containing protein</fullName>
    </recommendedName>
</protein>
<keyword evidence="4" id="KW-0547">Nucleotide-binding</keyword>
<keyword evidence="6" id="KW-0342">GTP-binding</keyword>
<evidence type="ECO:0000256" key="2">
    <source>
        <dbReference type="ARBA" id="ARBA00022490"/>
    </source>
</evidence>
<dbReference type="InterPro" id="IPR006073">
    <property type="entry name" value="GTP-bd"/>
</dbReference>
<proteinExistence type="inferred from homology"/>
<evidence type="ECO:0000256" key="8">
    <source>
        <dbReference type="SAM" id="MobiDB-lite"/>
    </source>
</evidence>
<feature type="compositionally biased region" description="Basic and acidic residues" evidence="8">
    <location>
        <begin position="606"/>
        <end position="616"/>
    </location>
</feature>
<dbReference type="GO" id="GO:0046872">
    <property type="term" value="F:metal ion binding"/>
    <property type="evidence" value="ECO:0007669"/>
    <property type="project" value="UniProtKB-KW"/>
</dbReference>
<dbReference type="GO" id="GO:0005525">
    <property type="term" value="F:GTP binding"/>
    <property type="evidence" value="ECO:0007669"/>
    <property type="project" value="UniProtKB-KW"/>
</dbReference>
<sequence length="630" mass="69874">MVAQPASVGFHAGFWTKCSTGNHAPHRRIVLSESSLAGCGPVCRKRARRAVGVSPTRDPRFTRSHSLDPLRSHRYLLARIDDPPHPSIPPWRSRSPMGPAERCYLVGVELKREWNAPGETLPAAEITLEQSLDELAELCRTAGLEVVGSTTQRLERVQSGTYIGSGKVADVRAAMTAVGANTCVLDDELSPSQQRALEIAFGGERAGIKVIDRTALILDIFAQHAMSREGALQVELALLEYRLPRLTRLWQHLERQSGGQGVAMRGPGETQIEVDRRLIRVRIAQIKRTLEKVREERARHRSRRIANEVPNLVFAGYTSSGKSTLLNAMTSARVFADPMLFCTLDPTTRRAQLRGSELTPQVLLTDSVGFIQKLPTALVAAFRATLEAVVEADAIVHVVDRANAAWRAQAATVERVLDELGVLRSKPRIVVWNKMDQVPDAVSVALEAVERSTEAVPIVPISALHGDGLPELTQQVELLIQNMLERVECVVPYSQSALVDAFHVHGVRERLEHRPEGTYLCGRVPLRLASRLQAYAVSRGGAEREERRVDDGEQQVAEEWDEGAARMRALEWEMEAAAQTQRPASPQSPPPVQRVYRAGQPAQVSCREEDWKELARGRHRWRPGHTAPEE</sequence>
<dbReference type="PANTHER" id="PTHR10229">
    <property type="entry name" value="GTP-BINDING PROTEIN HFLX"/>
    <property type="match status" value="1"/>
</dbReference>
<evidence type="ECO:0000313" key="10">
    <source>
        <dbReference type="EMBL" id="KAK4534580.1"/>
    </source>
</evidence>
<organism evidence="10 11">
    <name type="scientific">Cyanidium caldarium</name>
    <name type="common">Red alga</name>
    <dbReference type="NCBI Taxonomy" id="2771"/>
    <lineage>
        <taxon>Eukaryota</taxon>
        <taxon>Rhodophyta</taxon>
        <taxon>Bangiophyceae</taxon>
        <taxon>Cyanidiales</taxon>
        <taxon>Cyanidiaceae</taxon>
        <taxon>Cyanidium</taxon>
    </lineage>
</organism>
<evidence type="ECO:0000256" key="5">
    <source>
        <dbReference type="ARBA" id="ARBA00022842"/>
    </source>
</evidence>
<dbReference type="SUPFAM" id="SSF52540">
    <property type="entry name" value="P-loop containing nucleoside triphosphate hydrolases"/>
    <property type="match status" value="1"/>
</dbReference>
<dbReference type="Pfam" id="PF13167">
    <property type="entry name" value="GTP-bdg_N"/>
    <property type="match status" value="1"/>
</dbReference>
<feature type="domain" description="Hflx-type G" evidence="9">
    <location>
        <begin position="310"/>
        <end position="484"/>
    </location>
</feature>
<dbReference type="CDD" id="cd01878">
    <property type="entry name" value="HflX"/>
    <property type="match status" value="1"/>
</dbReference>
<evidence type="ECO:0000313" key="11">
    <source>
        <dbReference type="Proteomes" id="UP001301350"/>
    </source>
</evidence>
<keyword evidence="5" id="KW-0460">Magnesium</keyword>
<dbReference type="PRINTS" id="PR00326">
    <property type="entry name" value="GTP1OBG"/>
</dbReference>
<feature type="coiled-coil region" evidence="7">
    <location>
        <begin position="276"/>
        <end position="303"/>
    </location>
</feature>
<dbReference type="PANTHER" id="PTHR10229:SF0">
    <property type="entry name" value="GTP-BINDING PROTEIN 6-RELATED"/>
    <property type="match status" value="1"/>
</dbReference>
<comment type="caution">
    <text evidence="10">The sequence shown here is derived from an EMBL/GenBank/DDBJ whole genome shotgun (WGS) entry which is preliminary data.</text>
</comment>
<evidence type="ECO:0000259" key="9">
    <source>
        <dbReference type="PROSITE" id="PS51705"/>
    </source>
</evidence>
<dbReference type="InterPro" id="IPR042108">
    <property type="entry name" value="GTPase_HflX_N_sf"/>
</dbReference>
<dbReference type="InterPro" id="IPR032305">
    <property type="entry name" value="GTP-bd_M"/>
</dbReference>
<feature type="region of interest" description="Disordered" evidence="8">
    <location>
        <begin position="576"/>
        <end position="630"/>
    </location>
</feature>
<dbReference type="InterPro" id="IPR016496">
    <property type="entry name" value="GTPase_HflX"/>
</dbReference>
<dbReference type="InterPro" id="IPR025121">
    <property type="entry name" value="GTPase_HflX_N"/>
</dbReference>
<keyword evidence="7" id="KW-0175">Coiled coil</keyword>
<dbReference type="InterPro" id="IPR030394">
    <property type="entry name" value="G_HFLX_dom"/>
</dbReference>
<dbReference type="InterPro" id="IPR027417">
    <property type="entry name" value="P-loop_NTPase"/>
</dbReference>
<dbReference type="AlphaFoldDB" id="A0AAV9IR68"/>
<evidence type="ECO:0000256" key="1">
    <source>
        <dbReference type="ARBA" id="ARBA00004496"/>
    </source>
</evidence>
<dbReference type="GO" id="GO:0005737">
    <property type="term" value="C:cytoplasm"/>
    <property type="evidence" value="ECO:0007669"/>
    <property type="project" value="UniProtKB-SubCell"/>
</dbReference>
<dbReference type="HAMAP" id="MF_00900">
    <property type="entry name" value="GTPase_HflX"/>
    <property type="match status" value="1"/>
</dbReference>
<dbReference type="PROSITE" id="PS51705">
    <property type="entry name" value="G_HFLX"/>
    <property type="match status" value="1"/>
</dbReference>
<evidence type="ECO:0000256" key="3">
    <source>
        <dbReference type="ARBA" id="ARBA00022723"/>
    </source>
</evidence>
<accession>A0AAV9IR68</accession>
<dbReference type="Gene3D" id="6.10.250.2860">
    <property type="match status" value="1"/>
</dbReference>
<dbReference type="Pfam" id="PF16360">
    <property type="entry name" value="GTP-bdg_M"/>
    <property type="match status" value="1"/>
</dbReference>
<dbReference type="NCBIfam" id="TIGR03156">
    <property type="entry name" value="GTP_HflX"/>
    <property type="match status" value="1"/>
</dbReference>
<dbReference type="EMBL" id="JANCYW010000002">
    <property type="protein sequence ID" value="KAK4534580.1"/>
    <property type="molecule type" value="Genomic_DNA"/>
</dbReference>
<evidence type="ECO:0000256" key="7">
    <source>
        <dbReference type="SAM" id="Coils"/>
    </source>
</evidence>
<dbReference type="Gene3D" id="3.40.50.11060">
    <property type="entry name" value="GTPase HflX, N-terminal domain"/>
    <property type="match status" value="1"/>
</dbReference>
<dbReference type="Proteomes" id="UP001301350">
    <property type="component" value="Unassembled WGS sequence"/>
</dbReference>
<dbReference type="GO" id="GO:0043022">
    <property type="term" value="F:ribosome binding"/>
    <property type="evidence" value="ECO:0007669"/>
    <property type="project" value="TreeGrafter"/>
</dbReference>
<dbReference type="Gene3D" id="3.40.50.300">
    <property type="entry name" value="P-loop containing nucleotide triphosphate hydrolases"/>
    <property type="match status" value="1"/>
</dbReference>
<keyword evidence="2" id="KW-0963">Cytoplasm</keyword>
<reference evidence="10 11" key="1">
    <citation type="submission" date="2022-07" db="EMBL/GenBank/DDBJ databases">
        <title>Genome-wide signatures of adaptation to extreme environments.</title>
        <authorList>
            <person name="Cho C.H."/>
            <person name="Yoon H.S."/>
        </authorList>
    </citation>
    <scope>NUCLEOTIDE SEQUENCE [LARGE SCALE GENOMIC DNA]</scope>
    <source>
        <strain evidence="10 11">DBV 063 E5</strain>
    </source>
</reference>
<dbReference type="FunFam" id="3.40.50.11060:FF:000001">
    <property type="entry name" value="GTPase HflX"/>
    <property type="match status" value="1"/>
</dbReference>
<gene>
    <name evidence="10" type="ORF">CDCA_CDCA02G0605</name>
</gene>